<dbReference type="PROSITE" id="PS51202">
    <property type="entry name" value="RCK_C"/>
    <property type="match status" value="1"/>
</dbReference>
<organism evidence="3 4">
    <name type="scientific">Prymnesium parvum</name>
    <name type="common">Toxic golden alga</name>
    <dbReference type="NCBI Taxonomy" id="97485"/>
    <lineage>
        <taxon>Eukaryota</taxon>
        <taxon>Haptista</taxon>
        <taxon>Haptophyta</taxon>
        <taxon>Prymnesiophyceae</taxon>
        <taxon>Prymnesiales</taxon>
        <taxon>Prymnesiaceae</taxon>
        <taxon>Prymnesium</taxon>
    </lineage>
</organism>
<keyword evidence="1" id="KW-0472">Membrane</keyword>
<dbReference type="EMBL" id="JBGBPQ010000016">
    <property type="protein sequence ID" value="KAL1508571.1"/>
    <property type="molecule type" value="Genomic_DNA"/>
</dbReference>
<proteinExistence type="predicted"/>
<feature type="domain" description="RCK C-terminal" evidence="2">
    <location>
        <begin position="639"/>
        <end position="720"/>
    </location>
</feature>
<keyword evidence="1" id="KW-0812">Transmembrane</keyword>
<keyword evidence="1" id="KW-1133">Transmembrane helix</keyword>
<dbReference type="GO" id="GO:0008324">
    <property type="term" value="F:monoatomic cation transmembrane transporter activity"/>
    <property type="evidence" value="ECO:0007669"/>
    <property type="project" value="InterPro"/>
</dbReference>
<dbReference type="Pfam" id="PF02080">
    <property type="entry name" value="TrkA_C"/>
    <property type="match status" value="1"/>
</dbReference>
<evidence type="ECO:0000256" key="1">
    <source>
        <dbReference type="SAM" id="Phobius"/>
    </source>
</evidence>
<feature type="transmembrane region" description="Helical" evidence="1">
    <location>
        <begin position="113"/>
        <end position="136"/>
    </location>
</feature>
<feature type="transmembrane region" description="Helical" evidence="1">
    <location>
        <begin position="80"/>
        <end position="101"/>
    </location>
</feature>
<feature type="transmembrane region" description="Helical" evidence="1">
    <location>
        <begin position="231"/>
        <end position="257"/>
    </location>
</feature>
<accession>A0AB34IWZ8</accession>
<keyword evidence="4" id="KW-1185">Reference proteome</keyword>
<dbReference type="GO" id="GO:0006813">
    <property type="term" value="P:potassium ion transport"/>
    <property type="evidence" value="ECO:0007669"/>
    <property type="project" value="InterPro"/>
</dbReference>
<dbReference type="AlphaFoldDB" id="A0AB34IWZ8"/>
<evidence type="ECO:0000259" key="2">
    <source>
        <dbReference type="PROSITE" id="PS51202"/>
    </source>
</evidence>
<feature type="transmembrane region" description="Helical" evidence="1">
    <location>
        <begin position="410"/>
        <end position="430"/>
    </location>
</feature>
<feature type="transmembrane region" description="Helical" evidence="1">
    <location>
        <begin position="26"/>
        <end position="43"/>
    </location>
</feature>
<feature type="transmembrane region" description="Helical" evidence="1">
    <location>
        <begin position="469"/>
        <end position="490"/>
    </location>
</feature>
<dbReference type="InterPro" id="IPR036721">
    <property type="entry name" value="RCK_C_sf"/>
</dbReference>
<dbReference type="Proteomes" id="UP001515480">
    <property type="component" value="Unassembled WGS sequence"/>
</dbReference>
<gene>
    <name evidence="3" type="ORF">AB1Y20_004670</name>
</gene>
<name>A0AB34IWZ8_PRYPA</name>
<protein>
    <recommendedName>
        <fullName evidence="2">RCK C-terminal domain-containing protein</fullName>
    </recommendedName>
</protein>
<evidence type="ECO:0000313" key="4">
    <source>
        <dbReference type="Proteomes" id="UP001515480"/>
    </source>
</evidence>
<dbReference type="Gene3D" id="3.30.70.1450">
    <property type="entry name" value="Regulator of K+ conductance, C-terminal domain"/>
    <property type="match status" value="1"/>
</dbReference>
<dbReference type="SUPFAM" id="SSF116726">
    <property type="entry name" value="TrkA C-terminal domain-like"/>
    <property type="match status" value="1"/>
</dbReference>
<feature type="transmembrane region" description="Helical" evidence="1">
    <location>
        <begin position="196"/>
        <end position="219"/>
    </location>
</feature>
<dbReference type="InterPro" id="IPR006037">
    <property type="entry name" value="RCK_C"/>
</dbReference>
<feature type="transmembrane region" description="Helical" evidence="1">
    <location>
        <begin position="282"/>
        <end position="299"/>
    </location>
</feature>
<reference evidence="3 4" key="1">
    <citation type="journal article" date="2024" name="Science">
        <title>Giant polyketide synthase enzymes in the biosynthesis of giant marine polyether toxins.</title>
        <authorList>
            <person name="Fallon T.R."/>
            <person name="Shende V.V."/>
            <person name="Wierzbicki I.H."/>
            <person name="Pendleton A.L."/>
            <person name="Watervoot N.F."/>
            <person name="Auber R.P."/>
            <person name="Gonzalez D.J."/>
            <person name="Wisecaver J.H."/>
            <person name="Moore B.S."/>
        </authorList>
    </citation>
    <scope>NUCLEOTIDE SEQUENCE [LARGE SCALE GENOMIC DNA]</scope>
    <source>
        <strain evidence="3 4">12B1</strain>
    </source>
</reference>
<sequence>MAANCSGAFGSWGAAKRDPSGTGQEGLATVVSGLLLIISATTVGKCVQNTNHKMAGYMLLGFLGSEQMLNMIHIEYARRYLTTIMIVCQAFVAFESATHLIHSKEVKQFWKHAVPWSLVRLFVCFFAGFGIFRVFANSNGFVKVMTNDGWEATPRLTGALGAAASLALGMVCTTAEPSATLEFLKEMRAAGLHSAMSIRLASITMLLSMLLMSVLTPIISTMQHSIEYAVYSTIVSIVLTLFVALVLWRVVLVILYLPSKRFVSWICGSDVLRVYTDEADRVFKLALVLTITCSIFWLANFLDSLGLEADSCGYTFDTSCFGEQLIRTWGNSSGDCKRGFSAAGPWSAGLAVSFQPFPATFLASYLIMSGYKARNGAPVRWRLHLQPLSPYFKVAIGTISGLWVRPGTIFGGYGIIAIFIFVLRVAGESFLGGPLYLMQAQLSLAVLWELQIRAPAFATAPYAYGSTGWAVIFLELFFGVPMMRLALTFVRERRQDRIGRSLILGAEGAPPVITLKLIDWEVRAGPLDSHVGELMWTVRDTEEVAQIDEAAVRSVTLGVRPDAFISMLQEEDKLNYDACELLRHKFDVARCVTQTMDPSWVPKFQSLGALGSGTGDVCILDHMTASMQNLLDQFVTSPQSAIMLLHDDPGADVIKVTITEKEAGIAIHDMKLPDDIQVLTIQRGLTPIVPHGHTRLQKTDELMICGRPNSLASVTALKKGKVVLLMGR</sequence>
<evidence type="ECO:0000313" key="3">
    <source>
        <dbReference type="EMBL" id="KAL1508571.1"/>
    </source>
</evidence>
<feature type="transmembrane region" description="Helical" evidence="1">
    <location>
        <begin position="346"/>
        <end position="367"/>
    </location>
</feature>
<comment type="caution">
    <text evidence="3">The sequence shown here is derived from an EMBL/GenBank/DDBJ whole genome shotgun (WGS) entry which is preliminary data.</text>
</comment>